<dbReference type="SUPFAM" id="SSF51735">
    <property type="entry name" value="NAD(P)-binding Rossmann-fold domains"/>
    <property type="match status" value="1"/>
</dbReference>
<gene>
    <name evidence="2" type="ORF">C8A01DRAFT_32746</name>
</gene>
<sequence length="360" mass="39795">MARNILITGGAGYIGGSIVAAFLSRTTGPLTNTVLSTAVRTEEQAQRLSKLGINVIQLDLHDETAVENAVLGNEIDIVVHTASSIVSSLAENLIRALGRRRQATGRETYFVHTGVTALFAEENGWTYGEVADTDADIFEKEKEIGGPNPVRVTDVLVMEKAKEHGVTAFNVVVPNVYGRGSGEVRRLSGSIPAYIRTAIKHKTVYKFEHNGSPPGAHISDITELYTLLVEKILLQQQQEPLPPSNEQGYYFAMAHRIPWWVTMDRIAGHMHARGLVADPHPQTWPSYDAAADSLEWPRQYVRAMGTSTGQLVAVNAFRQLGWQPKWDEKRFLEGLDDEVQDVLELDTVKATLFQPVLGRE</sequence>
<feature type="domain" description="NAD-dependent epimerase/dehydratase" evidence="1">
    <location>
        <begin position="5"/>
        <end position="85"/>
    </location>
</feature>
<dbReference type="InterPro" id="IPR051783">
    <property type="entry name" value="NAD(P)-dependent_oxidoreduct"/>
</dbReference>
<dbReference type="InterPro" id="IPR001509">
    <property type="entry name" value="Epimerase_deHydtase"/>
</dbReference>
<protein>
    <submittedName>
        <fullName evidence="2">NAD(P)-binding protein</fullName>
    </submittedName>
</protein>
<evidence type="ECO:0000313" key="2">
    <source>
        <dbReference type="EMBL" id="KAK4043107.1"/>
    </source>
</evidence>
<dbReference type="GO" id="GO:0004029">
    <property type="term" value="F:aldehyde dehydrogenase (NAD+) activity"/>
    <property type="evidence" value="ECO:0007669"/>
    <property type="project" value="TreeGrafter"/>
</dbReference>
<dbReference type="AlphaFoldDB" id="A0AAN6PLS1"/>
<dbReference type="Proteomes" id="UP001303115">
    <property type="component" value="Unassembled WGS sequence"/>
</dbReference>
<keyword evidence="3" id="KW-1185">Reference proteome</keyword>
<organism evidence="2 3">
    <name type="scientific">Parachaetomium inaequale</name>
    <dbReference type="NCBI Taxonomy" id="2588326"/>
    <lineage>
        <taxon>Eukaryota</taxon>
        <taxon>Fungi</taxon>
        <taxon>Dikarya</taxon>
        <taxon>Ascomycota</taxon>
        <taxon>Pezizomycotina</taxon>
        <taxon>Sordariomycetes</taxon>
        <taxon>Sordariomycetidae</taxon>
        <taxon>Sordariales</taxon>
        <taxon>Chaetomiaceae</taxon>
        <taxon>Parachaetomium</taxon>
    </lineage>
</organism>
<dbReference type="InterPro" id="IPR036291">
    <property type="entry name" value="NAD(P)-bd_dom_sf"/>
</dbReference>
<evidence type="ECO:0000259" key="1">
    <source>
        <dbReference type="Pfam" id="PF01370"/>
    </source>
</evidence>
<reference evidence="3" key="1">
    <citation type="journal article" date="2023" name="Mol. Phylogenet. Evol.">
        <title>Genome-scale phylogeny and comparative genomics of the fungal order Sordariales.</title>
        <authorList>
            <person name="Hensen N."/>
            <person name="Bonometti L."/>
            <person name="Westerberg I."/>
            <person name="Brannstrom I.O."/>
            <person name="Guillou S."/>
            <person name="Cros-Aarteil S."/>
            <person name="Calhoun S."/>
            <person name="Haridas S."/>
            <person name="Kuo A."/>
            <person name="Mondo S."/>
            <person name="Pangilinan J."/>
            <person name="Riley R."/>
            <person name="LaButti K."/>
            <person name="Andreopoulos B."/>
            <person name="Lipzen A."/>
            <person name="Chen C."/>
            <person name="Yan M."/>
            <person name="Daum C."/>
            <person name="Ng V."/>
            <person name="Clum A."/>
            <person name="Steindorff A."/>
            <person name="Ohm R.A."/>
            <person name="Martin F."/>
            <person name="Silar P."/>
            <person name="Natvig D.O."/>
            <person name="Lalanne C."/>
            <person name="Gautier V."/>
            <person name="Ament-Velasquez S.L."/>
            <person name="Kruys A."/>
            <person name="Hutchinson M.I."/>
            <person name="Powell A.J."/>
            <person name="Barry K."/>
            <person name="Miller A.N."/>
            <person name="Grigoriev I.V."/>
            <person name="Debuchy R."/>
            <person name="Gladieux P."/>
            <person name="Hiltunen Thoren M."/>
            <person name="Johannesson H."/>
        </authorList>
    </citation>
    <scope>NUCLEOTIDE SEQUENCE [LARGE SCALE GENOMIC DNA]</scope>
    <source>
        <strain evidence="3">CBS 284.82</strain>
    </source>
</reference>
<proteinExistence type="predicted"/>
<dbReference type="Gene3D" id="3.40.50.720">
    <property type="entry name" value="NAD(P)-binding Rossmann-like Domain"/>
    <property type="match status" value="1"/>
</dbReference>
<evidence type="ECO:0000313" key="3">
    <source>
        <dbReference type="Proteomes" id="UP001303115"/>
    </source>
</evidence>
<dbReference type="GO" id="GO:0005737">
    <property type="term" value="C:cytoplasm"/>
    <property type="evidence" value="ECO:0007669"/>
    <property type="project" value="TreeGrafter"/>
</dbReference>
<name>A0AAN6PLS1_9PEZI</name>
<comment type="caution">
    <text evidence="2">The sequence shown here is derived from an EMBL/GenBank/DDBJ whole genome shotgun (WGS) entry which is preliminary data.</text>
</comment>
<dbReference type="PANTHER" id="PTHR48079:SF6">
    <property type="entry name" value="NAD(P)-BINDING DOMAIN-CONTAINING PROTEIN-RELATED"/>
    <property type="match status" value="1"/>
</dbReference>
<dbReference type="PANTHER" id="PTHR48079">
    <property type="entry name" value="PROTEIN YEEZ"/>
    <property type="match status" value="1"/>
</dbReference>
<dbReference type="Pfam" id="PF01370">
    <property type="entry name" value="Epimerase"/>
    <property type="match status" value="1"/>
</dbReference>
<dbReference type="EMBL" id="MU854331">
    <property type="protein sequence ID" value="KAK4043107.1"/>
    <property type="molecule type" value="Genomic_DNA"/>
</dbReference>
<accession>A0AAN6PLS1</accession>